<protein>
    <submittedName>
        <fullName evidence="1">Uncharacterized protein</fullName>
    </submittedName>
</protein>
<evidence type="ECO:0000313" key="2">
    <source>
        <dbReference type="Proteomes" id="UP001158986"/>
    </source>
</evidence>
<name>A0ABN8DBJ3_9STRA</name>
<keyword evidence="2" id="KW-1185">Reference proteome</keyword>
<accession>A0ABN8DBJ3</accession>
<dbReference type="Proteomes" id="UP001158986">
    <property type="component" value="Unassembled WGS sequence"/>
</dbReference>
<comment type="caution">
    <text evidence="1">The sequence shown here is derived from an EMBL/GenBank/DDBJ whole genome shotgun (WGS) entry which is preliminary data.</text>
</comment>
<proteinExistence type="predicted"/>
<gene>
    <name evidence="1" type="ORF">PBS001_LOCUS8633</name>
</gene>
<reference evidence="1 2" key="1">
    <citation type="submission" date="2021-11" db="EMBL/GenBank/DDBJ databases">
        <authorList>
            <person name="Islam A."/>
            <person name="Islam S."/>
            <person name="Flora M.S."/>
            <person name="Rahman M."/>
            <person name="Ziaur R.M."/>
            <person name="Epstein J.H."/>
            <person name="Hassan M."/>
            <person name="Klassen M."/>
            <person name="Woodard K."/>
            <person name="Webb A."/>
            <person name="Webby R.J."/>
            <person name="El Zowalaty M.E."/>
        </authorList>
    </citation>
    <scope>NUCLEOTIDE SEQUENCE [LARGE SCALE GENOMIC DNA]</scope>
    <source>
        <strain evidence="1">Pbs1</strain>
    </source>
</reference>
<dbReference type="EMBL" id="CAKLCB010000388">
    <property type="protein sequence ID" value="CAH0522198.1"/>
    <property type="molecule type" value="Genomic_DNA"/>
</dbReference>
<evidence type="ECO:0000313" key="1">
    <source>
        <dbReference type="EMBL" id="CAH0522198.1"/>
    </source>
</evidence>
<organism evidence="1 2">
    <name type="scientific">Peronospora belbahrii</name>
    <dbReference type="NCBI Taxonomy" id="622444"/>
    <lineage>
        <taxon>Eukaryota</taxon>
        <taxon>Sar</taxon>
        <taxon>Stramenopiles</taxon>
        <taxon>Oomycota</taxon>
        <taxon>Peronosporomycetes</taxon>
        <taxon>Peronosporales</taxon>
        <taxon>Peronosporaceae</taxon>
        <taxon>Peronospora</taxon>
    </lineage>
</organism>
<sequence>MHRSFSRYMRVWLHRKTKECELKLRWFVPTVAIRFPNHLEEWCRMVLSFAMDTLPCKKGIVHDQTGCGSEGLCKCYCKGNFKATLAQEAHISTRIV</sequence>